<evidence type="ECO:0000313" key="4">
    <source>
        <dbReference type="EMBL" id="SBS87458.1"/>
    </source>
</evidence>
<dbReference type="AlphaFoldDB" id="A0A1A8W8E4"/>
<dbReference type="EMBL" id="FLQV01000271">
    <property type="protein sequence ID" value="SBS87458.1"/>
    <property type="molecule type" value="Genomic_DNA"/>
</dbReference>
<feature type="transmembrane region" description="Helical" evidence="2">
    <location>
        <begin position="43"/>
        <end position="66"/>
    </location>
</feature>
<evidence type="ECO:0000313" key="6">
    <source>
        <dbReference type="Proteomes" id="UP000078560"/>
    </source>
</evidence>
<gene>
    <name evidence="4" type="ORF">POVCU1_014590</name>
    <name evidence="3" type="ORF">POVCU2_0016250</name>
</gene>
<keyword evidence="2" id="KW-0472">Membrane</keyword>
<dbReference type="EMBL" id="FLQU01000220">
    <property type="protein sequence ID" value="SBS82635.1"/>
    <property type="molecule type" value="Genomic_DNA"/>
</dbReference>
<dbReference type="Proteomes" id="UP000078560">
    <property type="component" value="Unassembled WGS sequence"/>
</dbReference>
<feature type="compositionally biased region" description="Basic residues" evidence="1">
    <location>
        <begin position="9"/>
        <end position="29"/>
    </location>
</feature>
<organism evidence="4 5">
    <name type="scientific">Plasmodium ovale curtisi</name>
    <dbReference type="NCBI Taxonomy" id="864141"/>
    <lineage>
        <taxon>Eukaryota</taxon>
        <taxon>Sar</taxon>
        <taxon>Alveolata</taxon>
        <taxon>Apicomplexa</taxon>
        <taxon>Aconoidasida</taxon>
        <taxon>Haemosporida</taxon>
        <taxon>Plasmodiidae</taxon>
        <taxon>Plasmodium</taxon>
        <taxon>Plasmodium (Plasmodium)</taxon>
    </lineage>
</organism>
<evidence type="ECO:0000256" key="2">
    <source>
        <dbReference type="SAM" id="Phobius"/>
    </source>
</evidence>
<evidence type="ECO:0000313" key="5">
    <source>
        <dbReference type="Proteomes" id="UP000078546"/>
    </source>
</evidence>
<sequence length="98" mass="10893">MSRLTVSKGLRRAHKGGNHCEKKKGKQVGKKNSSTNKKITKLVIVRTYAVSGGGSLPLVLTNLIIYKMHKAIRPMHNYEVENGYKEDKAHLREHAAAA</sequence>
<dbReference type="Proteomes" id="UP000078546">
    <property type="component" value="Unassembled WGS sequence"/>
</dbReference>
<name>A0A1A8W8E4_PLAOA</name>
<accession>A0A1A8W8E4</accession>
<evidence type="ECO:0000313" key="3">
    <source>
        <dbReference type="EMBL" id="SBS82635.1"/>
    </source>
</evidence>
<feature type="region of interest" description="Disordered" evidence="1">
    <location>
        <begin position="1"/>
        <end position="36"/>
    </location>
</feature>
<keyword evidence="2" id="KW-1133">Transmembrane helix</keyword>
<proteinExistence type="predicted"/>
<reference evidence="5 6" key="2">
    <citation type="submission" date="2016-05" db="EMBL/GenBank/DDBJ databases">
        <authorList>
            <person name="Naeem Raeece"/>
        </authorList>
    </citation>
    <scope>NUCLEOTIDE SEQUENCE [LARGE SCALE GENOMIC DNA]</scope>
</reference>
<evidence type="ECO:0000256" key="1">
    <source>
        <dbReference type="SAM" id="MobiDB-lite"/>
    </source>
</evidence>
<protein>
    <submittedName>
        <fullName evidence="4">Uncharacterized protein</fullName>
    </submittedName>
</protein>
<keyword evidence="2" id="KW-0812">Transmembrane</keyword>
<reference evidence="4" key="1">
    <citation type="submission" date="2016-05" db="EMBL/GenBank/DDBJ databases">
        <authorList>
            <person name="Lavstsen T."/>
            <person name="Jespersen J.S."/>
        </authorList>
    </citation>
    <scope>NUCLEOTIDE SEQUENCE [LARGE SCALE GENOMIC DNA]</scope>
</reference>